<reference evidence="1 2" key="1">
    <citation type="journal article" date="2020" name="Nature">
        <title>Bacterial chemolithoautotrophy via manganese oxidation.</title>
        <authorList>
            <person name="Yu H."/>
            <person name="Leadbetter J.R."/>
        </authorList>
    </citation>
    <scope>NUCLEOTIDE SEQUENCE [LARGE SCALE GENOMIC DNA]</scope>
    <source>
        <strain evidence="1 2">RBP-1</strain>
    </source>
</reference>
<dbReference type="PANTHER" id="PTHR30203:SF24">
    <property type="entry name" value="BLR4935 PROTEIN"/>
    <property type="match status" value="1"/>
</dbReference>
<name>A0A7X6DI27_9BURK</name>
<proteinExistence type="predicted"/>
<protein>
    <submittedName>
        <fullName evidence="1">TolC family protein</fullName>
    </submittedName>
</protein>
<organism evidence="1 2">
    <name type="scientific">Ramlibacter lithotrophicus</name>
    <dbReference type="NCBI Taxonomy" id="2606681"/>
    <lineage>
        <taxon>Bacteria</taxon>
        <taxon>Pseudomonadati</taxon>
        <taxon>Pseudomonadota</taxon>
        <taxon>Betaproteobacteria</taxon>
        <taxon>Burkholderiales</taxon>
        <taxon>Comamonadaceae</taxon>
        <taxon>Ramlibacter</taxon>
    </lineage>
</organism>
<dbReference type="SUPFAM" id="SSF56954">
    <property type="entry name" value="Outer membrane efflux proteins (OEP)"/>
    <property type="match status" value="1"/>
</dbReference>
<dbReference type="PANTHER" id="PTHR30203">
    <property type="entry name" value="OUTER MEMBRANE CATION EFFLUX PROTEIN"/>
    <property type="match status" value="1"/>
</dbReference>
<dbReference type="RefSeq" id="WP_168108665.1">
    <property type="nucleotide sequence ID" value="NZ_VTOX01000006.1"/>
</dbReference>
<dbReference type="GO" id="GO:0015562">
    <property type="term" value="F:efflux transmembrane transporter activity"/>
    <property type="evidence" value="ECO:0007669"/>
    <property type="project" value="InterPro"/>
</dbReference>
<dbReference type="Proteomes" id="UP000521868">
    <property type="component" value="Unassembled WGS sequence"/>
</dbReference>
<keyword evidence="2" id="KW-1185">Reference proteome</keyword>
<dbReference type="InterPro" id="IPR010131">
    <property type="entry name" value="MdtP/NodT-like"/>
</dbReference>
<gene>
    <name evidence="1" type="ORF">RAMLITH_17125</name>
</gene>
<evidence type="ECO:0000313" key="2">
    <source>
        <dbReference type="Proteomes" id="UP000521868"/>
    </source>
</evidence>
<accession>A0A7X6DI27</accession>
<evidence type="ECO:0000313" key="1">
    <source>
        <dbReference type="EMBL" id="NKE67547.1"/>
    </source>
</evidence>
<dbReference type="Gene3D" id="1.20.1600.10">
    <property type="entry name" value="Outer membrane efflux proteins (OEP)"/>
    <property type="match status" value="1"/>
</dbReference>
<sequence length="469" mass="51161">MKTHTRAVAPLALAILAGCTTVSPDALRADVDRLAQVRVGEVAPARPGQSRSEAVQALLSEGPLDAPTAVRVALLNSQSLQASLTTLEISEAERVQAGIPANPLLAVSRLREDQFVEIERLISFNVLNLLTLPWRTRFAGQQTELAKLQAAQALIQHAANTRKAWFNAVAAQQTANYLRDAKEAAEAGGELARRMAKVGNWSRLQQAREQATLADIAAQLARAQQSAVAEREKLTRLMGLWGAQAQYTLPERLPDLPGELPQRADIEAQALRERLDVRAAKDEARYVADSLGFTRVTGAINVLELGYQRNTTFDHASGHKETARGPEVEITLPLFDWGQGRAARAEATYRQALYKVGAVAVQARSEVRESWHGWRTSYDVARHYRDEIVPLRKFINDETVLRYNGMLSSVWELLAEARNHIAAVNNSIAAQRDFWIADTDLTTALTGTSPGTLATLGAAAQPAAAAQGH</sequence>
<dbReference type="EMBL" id="VTOX01000006">
    <property type="protein sequence ID" value="NKE67547.1"/>
    <property type="molecule type" value="Genomic_DNA"/>
</dbReference>
<dbReference type="PROSITE" id="PS51257">
    <property type="entry name" value="PROKAR_LIPOPROTEIN"/>
    <property type="match status" value="1"/>
</dbReference>
<comment type="caution">
    <text evidence="1">The sequence shown here is derived from an EMBL/GenBank/DDBJ whole genome shotgun (WGS) entry which is preliminary data.</text>
</comment>
<dbReference type="AlphaFoldDB" id="A0A7X6DI27"/>